<comment type="caution">
    <text evidence="1">The sequence shown here is derived from an EMBL/GenBank/DDBJ whole genome shotgun (WGS) entry which is preliminary data.</text>
</comment>
<gene>
    <name evidence="1" type="ORF">N789_00300</name>
</gene>
<dbReference type="Proteomes" id="UP000029385">
    <property type="component" value="Unassembled WGS sequence"/>
</dbReference>
<evidence type="ECO:0000313" key="1">
    <source>
        <dbReference type="EMBL" id="KFN44480.1"/>
    </source>
</evidence>
<sequence length="157" mass="17059">MIAVVALAIGSVCGIAWSKSFSLSVQEGESFCTQISIYRYGILVSRQTILTRGGQVAQSELSGNPRGGALRLKLRVAPARMQGQEQQAHVMTTIHEKLGDSWTVLNDSDYLVTIDQETSVYRDSPLGPLELHILVSPGPLSLIRESQVVELAEPARP</sequence>
<dbReference type="EMBL" id="AVCI01000001">
    <property type="protein sequence ID" value="KFN44480.1"/>
    <property type="molecule type" value="Genomic_DNA"/>
</dbReference>
<dbReference type="AlphaFoldDB" id="A0A091BJI6"/>
<protein>
    <submittedName>
        <fullName evidence="1">Uncharacterized protein</fullName>
    </submittedName>
</protein>
<organism evidence="1 2">
    <name type="scientific">Arenimonas oryziterrae DSM 21050 = YC6267</name>
    <dbReference type="NCBI Taxonomy" id="1121015"/>
    <lineage>
        <taxon>Bacteria</taxon>
        <taxon>Pseudomonadati</taxon>
        <taxon>Pseudomonadota</taxon>
        <taxon>Gammaproteobacteria</taxon>
        <taxon>Lysobacterales</taxon>
        <taxon>Lysobacteraceae</taxon>
        <taxon>Arenimonas</taxon>
    </lineage>
</organism>
<keyword evidence="2" id="KW-1185">Reference proteome</keyword>
<evidence type="ECO:0000313" key="2">
    <source>
        <dbReference type="Proteomes" id="UP000029385"/>
    </source>
</evidence>
<name>A0A091BJI6_9GAMM</name>
<dbReference type="RefSeq" id="WP_022968651.1">
    <property type="nucleotide sequence ID" value="NZ_ATVD01000002.1"/>
</dbReference>
<accession>A0A091BJI6</accession>
<proteinExistence type="predicted"/>
<reference evidence="1 2" key="1">
    <citation type="submission" date="2013-09" db="EMBL/GenBank/DDBJ databases">
        <title>Genome sequencing of Arenimonas oryziterrae.</title>
        <authorList>
            <person name="Chen F."/>
            <person name="Wang G."/>
        </authorList>
    </citation>
    <scope>NUCLEOTIDE SEQUENCE [LARGE SCALE GENOMIC DNA]</scope>
    <source>
        <strain evidence="1 2">YC6267</strain>
    </source>
</reference>